<evidence type="ECO:0000313" key="17">
    <source>
        <dbReference type="EMBL" id="GBF42595.1"/>
    </source>
</evidence>
<dbReference type="InterPro" id="IPR027417">
    <property type="entry name" value="P-loop_NTPase"/>
</dbReference>
<dbReference type="InterPro" id="IPR003373">
    <property type="entry name" value="Fe2_transport_prot-B"/>
</dbReference>
<comment type="subcellular location">
    <subcellularLocation>
        <location evidence="15">Cell inner membrane</location>
        <topology evidence="15">Multi-pass membrane protein</topology>
    </subcellularLocation>
    <subcellularLocation>
        <location evidence="1">Cell membrane</location>
        <topology evidence="1">Multi-pass membrane protein</topology>
    </subcellularLocation>
</comment>
<comment type="function">
    <text evidence="15">Probable transporter of a GTP-driven Fe(2+) uptake system.</text>
</comment>
<name>A0A2P2DDB5_9LEPT</name>
<dbReference type="Pfam" id="PF07664">
    <property type="entry name" value="FeoB_C"/>
    <property type="match status" value="1"/>
</dbReference>
<keyword evidence="11 15" id="KW-0472">Membrane</keyword>
<evidence type="ECO:0000256" key="5">
    <source>
        <dbReference type="ARBA" id="ARBA00022692"/>
    </source>
</evidence>
<reference evidence="18" key="1">
    <citation type="journal article" date="2019" name="Microbiol. Immunol.">
        <title>Molecular and phenotypic characterization of Leptospira johnsonii sp. nov., Leptospira ellinghausenii sp. nov. and Leptospira ryugenii sp. nov. isolated from soil and water in Japan.</title>
        <authorList>
            <person name="Masuzawa T."/>
            <person name="Saito M."/>
            <person name="Nakao R."/>
            <person name="Nikaido Y."/>
            <person name="Matsumoto M."/>
            <person name="Ogawa M."/>
            <person name="Yokoyama M."/>
            <person name="Hidaka Y."/>
            <person name="Tomita J."/>
            <person name="Sakakibara K."/>
            <person name="Suzuki K."/>
            <person name="Yasuda S."/>
            <person name="Sato H."/>
            <person name="Yamaguchi M."/>
            <person name="Yoshida S.I."/>
            <person name="Koizumi N."/>
            <person name="Kawamura Y."/>
        </authorList>
    </citation>
    <scope>NUCLEOTIDE SEQUENCE [LARGE SCALE GENOMIC DNA]</scope>
    <source>
        <strain evidence="18">E18</strain>
    </source>
</reference>
<evidence type="ECO:0000256" key="9">
    <source>
        <dbReference type="ARBA" id="ARBA00023065"/>
    </source>
</evidence>
<accession>A0A2P2DDB5</accession>
<dbReference type="AlphaFoldDB" id="A0A2P2DDB5"/>
<dbReference type="Pfam" id="PF07670">
    <property type="entry name" value="Gate"/>
    <property type="match status" value="2"/>
</dbReference>
<evidence type="ECO:0000256" key="10">
    <source>
        <dbReference type="ARBA" id="ARBA00023134"/>
    </source>
</evidence>
<keyword evidence="14" id="KW-0479">Metal-binding</keyword>
<feature type="transmembrane region" description="Helical" evidence="15">
    <location>
        <begin position="516"/>
        <end position="535"/>
    </location>
</feature>
<evidence type="ECO:0000256" key="12">
    <source>
        <dbReference type="NCBIfam" id="TIGR00437"/>
    </source>
</evidence>
<proteinExistence type="inferred from homology"/>
<dbReference type="PANTHER" id="PTHR43185">
    <property type="entry name" value="FERROUS IRON TRANSPORT PROTEIN B"/>
    <property type="match status" value="1"/>
</dbReference>
<protein>
    <recommendedName>
        <fullName evidence="12 15">Ferrous iron transport protein B</fullName>
    </recommendedName>
</protein>
<sequence>MKQKNIYLVGNPNCGKTTLFNQLTGLNQKTGNFSGVTVEKKEGFVSFPNLELKITDLPGTYGLGGIAEDKKIAYEILLKRNEDEVVIYVLDALNLERGLQFLLQIIDMGVPTLVVLTMKDVLEKKRIQFDLNSLKQSLGLEIVLVNAKSGEGIPELKNLLSNENSFRKQKRLWKWEPKEESLFTKLKKQLKINTNEAEFFLSQALKYLNGDTHLQDNRYLNQFPDSTKQILSEELQSNQYLFGYQEEMIHRSILIKKIISETILSPISKNGGWGERLDSIFLHPILGFFCFFLLMGILFQSLFTFAEIPMDLIEVGITQLQEFTAMYLPDGPLRSLFVEGILGGVGSVVVFVPQIALLFLFIGILEESGYLARASFLMDRLMGKFGLSGKSFIPLLSSAACAVPAILGTRTIENKSDRFTTIMVSPLIMCSARYPVYILIVGTVFSYPPIFGIFNVQGFVLFSMFFLGMTVSFAFALLFRKTVFKENASYFVMELPRYNIPSLKSLFFTVYGKVKSFLATAGQIILYISVLLWFLSHFPAEYKDNVWKTSPIETSYIGRVGKIMEPAIAPMGFDWKIGISILTSFAAREVMVSTLAVLYGSEEEGEESESLRETLRSDRKSDGTLVWTPLTGVSLLLFFAFASQCMSTLAVTKKETGSLLWPTVQFLYMTTLAITSSLLVYQLGKILGFV</sequence>
<keyword evidence="2 15" id="KW-0813">Transport</keyword>
<evidence type="ECO:0000313" key="18">
    <source>
        <dbReference type="Proteomes" id="UP000245206"/>
    </source>
</evidence>
<gene>
    <name evidence="17" type="primary">feoB</name>
    <name evidence="17" type="ORF">LPTSP2_18850</name>
</gene>
<feature type="binding site" evidence="14">
    <location>
        <position position="24"/>
    </location>
    <ligand>
        <name>Mg(2+)</name>
        <dbReference type="ChEBI" id="CHEBI:18420"/>
        <label>2</label>
    </ligand>
</feature>
<dbReference type="EMBL" id="BFAZ01000009">
    <property type="protein sequence ID" value="GBF42595.1"/>
    <property type="molecule type" value="Genomic_DNA"/>
</dbReference>
<organism evidence="17 18">
    <name type="scientific">Leptospira ellinghausenii</name>
    <dbReference type="NCBI Taxonomy" id="1917822"/>
    <lineage>
        <taxon>Bacteria</taxon>
        <taxon>Pseudomonadati</taxon>
        <taxon>Spirochaetota</taxon>
        <taxon>Spirochaetia</taxon>
        <taxon>Leptospirales</taxon>
        <taxon>Leptospiraceae</taxon>
        <taxon>Leptospira</taxon>
    </lineage>
</organism>
<keyword evidence="9" id="KW-0406">Ion transport</keyword>
<feature type="domain" description="FeoB-type G" evidence="16">
    <location>
        <begin position="3"/>
        <end position="166"/>
    </location>
</feature>
<dbReference type="NCBIfam" id="TIGR00437">
    <property type="entry name" value="feoB"/>
    <property type="match status" value="1"/>
</dbReference>
<dbReference type="PRINTS" id="PR00326">
    <property type="entry name" value="GTP1OBG"/>
</dbReference>
<comment type="caution">
    <text evidence="17">The sequence shown here is derived from an EMBL/GenBank/DDBJ whole genome shotgun (WGS) entry which is preliminary data.</text>
</comment>
<keyword evidence="14" id="KW-0460">Magnesium</keyword>
<evidence type="ECO:0000256" key="1">
    <source>
        <dbReference type="ARBA" id="ARBA00004651"/>
    </source>
</evidence>
<dbReference type="PROSITE" id="PS51711">
    <property type="entry name" value="G_FEOB"/>
    <property type="match status" value="1"/>
</dbReference>
<keyword evidence="5 15" id="KW-0812">Transmembrane</keyword>
<feature type="transmembrane region" description="Helical" evidence="15">
    <location>
        <begin position="419"/>
        <end position="447"/>
    </location>
</feature>
<feature type="transmembrane region" description="Helical" evidence="15">
    <location>
        <begin position="663"/>
        <end position="684"/>
    </location>
</feature>
<evidence type="ECO:0000256" key="3">
    <source>
        <dbReference type="ARBA" id="ARBA00022475"/>
    </source>
</evidence>
<feature type="transmembrane region" description="Helical" evidence="15">
    <location>
        <begin position="280"/>
        <end position="303"/>
    </location>
</feature>
<dbReference type="SUPFAM" id="SSF52540">
    <property type="entry name" value="P-loop containing nucleoside triphosphate hydrolases"/>
    <property type="match status" value="1"/>
</dbReference>
<keyword evidence="6 13" id="KW-0547">Nucleotide-binding</keyword>
<dbReference type="GO" id="GO:0005886">
    <property type="term" value="C:plasma membrane"/>
    <property type="evidence" value="ECO:0007669"/>
    <property type="project" value="UniProtKB-SubCell"/>
</dbReference>
<evidence type="ECO:0000259" key="16">
    <source>
        <dbReference type="PROSITE" id="PS51711"/>
    </source>
</evidence>
<keyword evidence="10 13" id="KW-0342">GTP-binding</keyword>
<feature type="binding site" evidence="13">
    <location>
        <begin position="10"/>
        <end position="17"/>
    </location>
    <ligand>
        <name>GTP</name>
        <dbReference type="ChEBI" id="CHEBI:37565"/>
        <label>1</label>
    </ligand>
</feature>
<evidence type="ECO:0000256" key="14">
    <source>
        <dbReference type="PIRSR" id="PIRSR603373-2"/>
    </source>
</evidence>
<feature type="binding site" evidence="14">
    <location>
        <position position="21"/>
    </location>
    <ligand>
        <name>Mg(2+)</name>
        <dbReference type="ChEBI" id="CHEBI:18420"/>
        <label>2</label>
    </ligand>
</feature>
<feature type="transmembrane region" description="Helical" evidence="15">
    <location>
        <begin position="385"/>
        <end position="407"/>
    </location>
</feature>
<dbReference type="Gene3D" id="3.40.50.300">
    <property type="entry name" value="P-loop containing nucleotide triphosphate hydrolases"/>
    <property type="match status" value="1"/>
</dbReference>
<evidence type="ECO:0000256" key="2">
    <source>
        <dbReference type="ARBA" id="ARBA00022448"/>
    </source>
</evidence>
<dbReference type="InterPro" id="IPR050860">
    <property type="entry name" value="FeoB_GTPase"/>
</dbReference>
<dbReference type="RefSeq" id="WP_108959691.1">
    <property type="nucleotide sequence ID" value="NZ_BFAZ01000009.1"/>
</dbReference>
<evidence type="ECO:0000256" key="4">
    <source>
        <dbReference type="ARBA" id="ARBA00022496"/>
    </source>
</evidence>
<dbReference type="GO" id="GO:0015093">
    <property type="term" value="F:ferrous iron transmembrane transporter activity"/>
    <property type="evidence" value="ECO:0007669"/>
    <property type="project" value="UniProtKB-UniRule"/>
</dbReference>
<keyword evidence="4 15" id="KW-0410">Iron transport</keyword>
<dbReference type="InterPro" id="IPR030389">
    <property type="entry name" value="G_FEOB_dom"/>
</dbReference>
<evidence type="ECO:0000256" key="6">
    <source>
        <dbReference type="ARBA" id="ARBA00022741"/>
    </source>
</evidence>
<evidence type="ECO:0000256" key="7">
    <source>
        <dbReference type="ARBA" id="ARBA00022989"/>
    </source>
</evidence>
<dbReference type="GO" id="GO:0005525">
    <property type="term" value="F:GTP binding"/>
    <property type="evidence" value="ECO:0007669"/>
    <property type="project" value="UniProtKB-KW"/>
</dbReference>
<dbReference type="PANTHER" id="PTHR43185:SF1">
    <property type="entry name" value="FE(2+) TRANSPORTER FEOB"/>
    <property type="match status" value="1"/>
</dbReference>
<keyword evidence="18" id="KW-1185">Reference proteome</keyword>
<evidence type="ECO:0000256" key="11">
    <source>
        <dbReference type="ARBA" id="ARBA00023136"/>
    </source>
</evidence>
<keyword evidence="3" id="KW-1003">Cell membrane</keyword>
<evidence type="ECO:0000256" key="8">
    <source>
        <dbReference type="ARBA" id="ARBA00023004"/>
    </source>
</evidence>
<evidence type="ECO:0000256" key="15">
    <source>
        <dbReference type="RuleBase" id="RU362098"/>
    </source>
</evidence>
<dbReference type="Pfam" id="PF02421">
    <property type="entry name" value="FeoB_N"/>
    <property type="match status" value="1"/>
</dbReference>
<dbReference type="InterPro" id="IPR006073">
    <property type="entry name" value="GTP-bd"/>
</dbReference>
<dbReference type="Proteomes" id="UP000245206">
    <property type="component" value="Unassembled WGS sequence"/>
</dbReference>
<keyword evidence="7 15" id="KW-1133">Transmembrane helix</keyword>
<dbReference type="CDD" id="cd01879">
    <property type="entry name" value="FeoB"/>
    <property type="match status" value="1"/>
</dbReference>
<feature type="binding site" evidence="13">
    <location>
        <begin position="35"/>
        <end position="39"/>
    </location>
    <ligand>
        <name>GTP</name>
        <dbReference type="ChEBI" id="CHEBI:37565"/>
        <label>2</label>
    </ligand>
</feature>
<dbReference type="InterPro" id="IPR011642">
    <property type="entry name" value="Gate_dom"/>
</dbReference>
<comment type="similarity">
    <text evidence="15">Belongs to the TRAFAC class TrmE-Era-EngA-EngB-Septin-like GTPase superfamily. FeoB GTPase (TC 9.A.8) family.</text>
</comment>
<feature type="binding site" evidence="14">
    <location>
        <position position="25"/>
    </location>
    <ligand>
        <name>Mg(2+)</name>
        <dbReference type="ChEBI" id="CHEBI:18420"/>
        <label>2</label>
    </ligand>
</feature>
<feature type="binding site" evidence="13">
    <location>
        <begin position="56"/>
        <end position="59"/>
    </location>
    <ligand>
        <name>GTP</name>
        <dbReference type="ChEBI" id="CHEBI:37565"/>
        <label>3</label>
    </ligand>
</feature>
<feature type="transmembrane region" description="Helical" evidence="15">
    <location>
        <begin position="625"/>
        <end position="643"/>
    </location>
</feature>
<keyword evidence="8 15" id="KW-0408">Iron</keyword>
<dbReference type="OrthoDB" id="9809127at2"/>
<dbReference type="InterPro" id="IPR011640">
    <property type="entry name" value="Fe2_transport_prot_B_C"/>
</dbReference>
<feature type="transmembrane region" description="Helical" evidence="15">
    <location>
        <begin position="459"/>
        <end position="479"/>
    </location>
</feature>
<evidence type="ECO:0000256" key="13">
    <source>
        <dbReference type="PIRSR" id="PIRSR603373-1"/>
    </source>
</evidence>
<dbReference type="GO" id="GO:0046872">
    <property type="term" value="F:metal ion binding"/>
    <property type="evidence" value="ECO:0007669"/>
    <property type="project" value="UniProtKB-KW"/>
</dbReference>
<feature type="transmembrane region" description="Helical" evidence="15">
    <location>
        <begin position="341"/>
        <end position="365"/>
    </location>
</feature>